<evidence type="ECO:0000313" key="2">
    <source>
        <dbReference type="EMBL" id="RUS26167.1"/>
    </source>
</evidence>
<sequence>MNFCRRIFYFHHYQVDKSLANTPPNMPPSIVPLNVVNSTPLRQMTASSLTSKKHLLIDSLLKRELESILYPDVMGLIVKFFGSRRANSSVMAKDARSDCQLAKDWVKERKGSEPSMYFHSSTFLGRLEGSLETTNHGTYLRDSRETGEGHDVQLREQGGYANSLAQQVYKDNVDTEPTTSEHDNDEDSEHEEDIAAVQFRSIQDQDAEEAETRKEVQEITSNICQRKALRDQLNKSKVPHHQPTTRHKRTQMSSVNASTLR</sequence>
<evidence type="ECO:0000256" key="1">
    <source>
        <dbReference type="SAM" id="MobiDB-lite"/>
    </source>
</evidence>
<feature type="region of interest" description="Disordered" evidence="1">
    <location>
        <begin position="205"/>
        <end position="261"/>
    </location>
</feature>
<feature type="compositionally biased region" description="Polar residues" evidence="1">
    <location>
        <begin position="251"/>
        <end position="261"/>
    </location>
</feature>
<dbReference type="AlphaFoldDB" id="A0A433Q8Q7"/>
<comment type="caution">
    <text evidence="2">The sequence shown here is derived from an EMBL/GenBank/DDBJ whole genome shotgun (WGS) entry which is preliminary data.</text>
</comment>
<reference evidence="2 3" key="1">
    <citation type="journal article" date="2018" name="New Phytol.">
        <title>Phylogenomics of Endogonaceae and evolution of mycorrhizas within Mucoromycota.</title>
        <authorList>
            <person name="Chang Y."/>
            <person name="Desiro A."/>
            <person name="Na H."/>
            <person name="Sandor L."/>
            <person name="Lipzen A."/>
            <person name="Clum A."/>
            <person name="Barry K."/>
            <person name="Grigoriev I.V."/>
            <person name="Martin F.M."/>
            <person name="Stajich J.E."/>
            <person name="Smith M.E."/>
            <person name="Bonito G."/>
            <person name="Spatafora J.W."/>
        </authorList>
    </citation>
    <scope>NUCLEOTIDE SEQUENCE [LARGE SCALE GENOMIC DNA]</scope>
    <source>
        <strain evidence="2 3">AD002</strain>
    </source>
</reference>
<proteinExistence type="predicted"/>
<accession>A0A433Q8Q7</accession>
<feature type="compositionally biased region" description="Basic residues" evidence="1">
    <location>
        <begin position="237"/>
        <end position="250"/>
    </location>
</feature>
<keyword evidence="3" id="KW-1185">Reference proteome</keyword>
<dbReference type="Proteomes" id="UP000274822">
    <property type="component" value="Unassembled WGS sequence"/>
</dbReference>
<evidence type="ECO:0000313" key="3">
    <source>
        <dbReference type="Proteomes" id="UP000274822"/>
    </source>
</evidence>
<name>A0A433Q8Q7_9FUNG</name>
<dbReference type="EMBL" id="RBNJ01011093">
    <property type="protein sequence ID" value="RUS26167.1"/>
    <property type="molecule type" value="Genomic_DNA"/>
</dbReference>
<organism evidence="2 3">
    <name type="scientific">Jimgerdemannia flammicorona</name>
    <dbReference type="NCBI Taxonomy" id="994334"/>
    <lineage>
        <taxon>Eukaryota</taxon>
        <taxon>Fungi</taxon>
        <taxon>Fungi incertae sedis</taxon>
        <taxon>Mucoromycota</taxon>
        <taxon>Mucoromycotina</taxon>
        <taxon>Endogonomycetes</taxon>
        <taxon>Endogonales</taxon>
        <taxon>Endogonaceae</taxon>
        <taxon>Jimgerdemannia</taxon>
    </lineage>
</organism>
<gene>
    <name evidence="2" type="ORF">BC938DRAFT_471146</name>
</gene>
<protein>
    <submittedName>
        <fullName evidence="2">Uncharacterized protein</fullName>
    </submittedName>
</protein>